<reference evidence="3" key="1">
    <citation type="submission" date="2022-09" db="EMBL/GenBank/DDBJ databases">
        <title>Intensive care unit water sources are persistently colonized with multi-drug resistant bacteria and are the site of extensive horizontal gene transfer of antibiotic resistance genes.</title>
        <authorList>
            <person name="Diorio-Toth L."/>
        </authorList>
    </citation>
    <scope>NUCLEOTIDE SEQUENCE</scope>
    <source>
        <strain evidence="3">GD03947</strain>
    </source>
</reference>
<feature type="signal peptide" evidence="1">
    <location>
        <begin position="1"/>
        <end position="20"/>
    </location>
</feature>
<feature type="domain" description="ABC-type transport auxiliary lipoprotein component" evidence="2">
    <location>
        <begin position="34"/>
        <end position="192"/>
    </location>
</feature>
<keyword evidence="3" id="KW-0449">Lipoprotein</keyword>
<dbReference type="Proteomes" id="UP001158500">
    <property type="component" value="Unassembled WGS sequence"/>
</dbReference>
<dbReference type="Pfam" id="PF03886">
    <property type="entry name" value="ABC_trans_aux"/>
    <property type="match status" value="1"/>
</dbReference>
<evidence type="ECO:0000313" key="3">
    <source>
        <dbReference type="EMBL" id="MDH1235059.1"/>
    </source>
</evidence>
<dbReference type="EMBL" id="JAOCAE010000002">
    <property type="protein sequence ID" value="MDH1235059.1"/>
    <property type="molecule type" value="Genomic_DNA"/>
</dbReference>
<name>A0AA42P5D2_STUST</name>
<sequence>MSRLALFRPLALACVLGTLAACTLLPDAEPIRVYLLPTAEATGQQGERLQQALRIHTPHASRILAGPRIAVVPDGNQISSYQGARWSDAAPTLLRDRLIEQFRQSGPVAVSNEDSNLFAELELFSELRAFQSEYIDGQPQVLVRLDAQLASATDQRILASRRFEIRQPSASPQLESVVAAFGEASDELSRQLQRWMIEIAKSQSAPVKSGETVM</sequence>
<dbReference type="Gene3D" id="3.40.50.10610">
    <property type="entry name" value="ABC-type transport auxiliary lipoprotein component"/>
    <property type="match status" value="1"/>
</dbReference>
<keyword evidence="1" id="KW-0732">Signal</keyword>
<gene>
    <name evidence="3" type="ORF">N5C32_03290</name>
</gene>
<evidence type="ECO:0000259" key="2">
    <source>
        <dbReference type="Pfam" id="PF03886"/>
    </source>
</evidence>
<accession>A0AA42P5D2</accession>
<protein>
    <submittedName>
        <fullName evidence="3">ABC-type transport auxiliary lipoprotein family protein</fullName>
    </submittedName>
</protein>
<evidence type="ECO:0000256" key="1">
    <source>
        <dbReference type="SAM" id="SignalP"/>
    </source>
</evidence>
<dbReference type="PROSITE" id="PS51257">
    <property type="entry name" value="PROKAR_LIPOPROTEIN"/>
    <property type="match status" value="1"/>
</dbReference>
<dbReference type="RefSeq" id="WP_279641109.1">
    <property type="nucleotide sequence ID" value="NZ_JAOCAE010000002.1"/>
</dbReference>
<feature type="chain" id="PRO_5041254066" evidence="1">
    <location>
        <begin position="21"/>
        <end position="214"/>
    </location>
</feature>
<proteinExistence type="predicted"/>
<comment type="caution">
    <text evidence="3">The sequence shown here is derived from an EMBL/GenBank/DDBJ whole genome shotgun (WGS) entry which is preliminary data.</text>
</comment>
<dbReference type="AlphaFoldDB" id="A0AA42P5D2"/>
<dbReference type="InterPro" id="IPR005586">
    <property type="entry name" value="ABC_trans_aux"/>
</dbReference>
<evidence type="ECO:0000313" key="4">
    <source>
        <dbReference type="Proteomes" id="UP001158500"/>
    </source>
</evidence>
<dbReference type="SUPFAM" id="SSF159594">
    <property type="entry name" value="XCC0632-like"/>
    <property type="match status" value="1"/>
</dbReference>
<organism evidence="3 4">
    <name type="scientific">Stutzerimonas stutzeri</name>
    <name type="common">Pseudomonas stutzeri</name>
    <dbReference type="NCBI Taxonomy" id="316"/>
    <lineage>
        <taxon>Bacteria</taxon>
        <taxon>Pseudomonadati</taxon>
        <taxon>Pseudomonadota</taxon>
        <taxon>Gammaproteobacteria</taxon>
        <taxon>Pseudomonadales</taxon>
        <taxon>Pseudomonadaceae</taxon>
        <taxon>Stutzerimonas</taxon>
    </lineage>
</organism>